<evidence type="ECO:0000313" key="1">
    <source>
        <dbReference type="EMBL" id="TNN67992.1"/>
    </source>
</evidence>
<comment type="caution">
    <text evidence="1">The sequence shown here is derived from an EMBL/GenBank/DDBJ whole genome shotgun (WGS) entry which is preliminary data.</text>
</comment>
<protein>
    <submittedName>
        <fullName evidence="1">Uncharacterized protein</fullName>
    </submittedName>
</protein>
<reference evidence="1 2" key="1">
    <citation type="submission" date="2019-03" db="EMBL/GenBank/DDBJ databases">
        <title>First draft genome of Liparis tanakae, snailfish: a comprehensive survey of snailfish specific genes.</title>
        <authorList>
            <person name="Kim W."/>
            <person name="Song I."/>
            <person name="Jeong J.-H."/>
            <person name="Kim D."/>
            <person name="Kim S."/>
            <person name="Ryu S."/>
            <person name="Song J.Y."/>
            <person name="Lee S.K."/>
        </authorList>
    </citation>
    <scope>NUCLEOTIDE SEQUENCE [LARGE SCALE GENOMIC DNA]</scope>
    <source>
        <tissue evidence="1">Muscle</tissue>
    </source>
</reference>
<name>A0A4Z2HT23_9TELE</name>
<gene>
    <name evidence="1" type="ORF">EYF80_021784</name>
</gene>
<dbReference type="AlphaFoldDB" id="A0A4Z2HT23"/>
<sequence>MMDRHFSSGGAAHTGWENSGASSLMFAILTRTVAVPEHACVGVNNRKLTVRQKVFHLSAFGLISISCVELVDRRSGGALRGHDGEAEALVRLQALPTHSATLTQRMQQLSVSSRKGSVSLSSLLLIVISPLSRPTVTGELSGWTSS</sequence>
<dbReference type="EMBL" id="SRLO01000196">
    <property type="protein sequence ID" value="TNN67992.1"/>
    <property type="molecule type" value="Genomic_DNA"/>
</dbReference>
<proteinExistence type="predicted"/>
<keyword evidence="2" id="KW-1185">Reference proteome</keyword>
<organism evidence="1 2">
    <name type="scientific">Liparis tanakae</name>
    <name type="common">Tanaka's snailfish</name>
    <dbReference type="NCBI Taxonomy" id="230148"/>
    <lineage>
        <taxon>Eukaryota</taxon>
        <taxon>Metazoa</taxon>
        <taxon>Chordata</taxon>
        <taxon>Craniata</taxon>
        <taxon>Vertebrata</taxon>
        <taxon>Euteleostomi</taxon>
        <taxon>Actinopterygii</taxon>
        <taxon>Neopterygii</taxon>
        <taxon>Teleostei</taxon>
        <taxon>Neoteleostei</taxon>
        <taxon>Acanthomorphata</taxon>
        <taxon>Eupercaria</taxon>
        <taxon>Perciformes</taxon>
        <taxon>Cottioidei</taxon>
        <taxon>Cottales</taxon>
        <taxon>Liparidae</taxon>
        <taxon>Liparis</taxon>
    </lineage>
</organism>
<dbReference type="Proteomes" id="UP000314294">
    <property type="component" value="Unassembled WGS sequence"/>
</dbReference>
<evidence type="ECO:0000313" key="2">
    <source>
        <dbReference type="Proteomes" id="UP000314294"/>
    </source>
</evidence>
<accession>A0A4Z2HT23</accession>